<feature type="transmembrane region" description="Helical" evidence="4">
    <location>
        <begin position="118"/>
        <end position="136"/>
    </location>
</feature>
<dbReference type="SMART" id="SM00044">
    <property type="entry name" value="CYCc"/>
    <property type="match status" value="1"/>
</dbReference>
<proteinExistence type="inferred from homology"/>
<dbReference type="PANTHER" id="PTHR43081">
    <property type="entry name" value="ADENYLATE CYCLASE, TERMINAL-DIFFERENTIATION SPECIFIC-RELATED"/>
    <property type="match status" value="1"/>
</dbReference>
<dbReference type="SUPFAM" id="SSF55073">
    <property type="entry name" value="Nucleotide cyclase"/>
    <property type="match status" value="1"/>
</dbReference>
<name>A0ABT9B0E6_9ACTN</name>
<evidence type="ECO:0000313" key="8">
    <source>
        <dbReference type="Proteomes" id="UP001233314"/>
    </source>
</evidence>
<dbReference type="SUPFAM" id="SSF158472">
    <property type="entry name" value="HAMP domain-like"/>
    <property type="match status" value="1"/>
</dbReference>
<dbReference type="Proteomes" id="UP001233314">
    <property type="component" value="Unassembled WGS sequence"/>
</dbReference>
<dbReference type="InterPro" id="IPR050697">
    <property type="entry name" value="Adenylyl/Guanylyl_Cyclase_3/4"/>
</dbReference>
<dbReference type="PANTHER" id="PTHR43081:SF1">
    <property type="entry name" value="ADENYLATE CYCLASE, TERMINAL-DIFFERENTIATION SPECIFIC"/>
    <property type="match status" value="1"/>
</dbReference>
<dbReference type="Pfam" id="PF00672">
    <property type="entry name" value="HAMP"/>
    <property type="match status" value="1"/>
</dbReference>
<reference evidence="7 8" key="1">
    <citation type="submission" date="2023-07" db="EMBL/GenBank/DDBJ databases">
        <title>Nocardioides sp. nov WY-20 isolated from soil.</title>
        <authorList>
            <person name="Liu B."/>
            <person name="Wan Y."/>
        </authorList>
    </citation>
    <scope>NUCLEOTIDE SEQUENCE [LARGE SCALE GENOMIC DNA]</scope>
    <source>
        <strain evidence="7 8">WY-20</strain>
    </source>
</reference>
<comment type="similarity">
    <text evidence="1">Belongs to the adenylyl cyclase class-3 family.</text>
</comment>
<dbReference type="CDD" id="cd07302">
    <property type="entry name" value="CHD"/>
    <property type="match status" value="1"/>
</dbReference>
<dbReference type="InterPro" id="IPR003660">
    <property type="entry name" value="HAMP_dom"/>
</dbReference>
<feature type="transmembrane region" description="Helical" evidence="4">
    <location>
        <begin position="20"/>
        <end position="46"/>
    </location>
</feature>
<accession>A0ABT9B0E6</accession>
<evidence type="ECO:0000256" key="3">
    <source>
        <dbReference type="ARBA" id="ARBA00022989"/>
    </source>
</evidence>
<comment type="caution">
    <text evidence="7">The sequence shown here is derived from an EMBL/GenBank/DDBJ whole genome shotgun (WGS) entry which is preliminary data.</text>
</comment>
<evidence type="ECO:0000259" key="6">
    <source>
        <dbReference type="PROSITE" id="PS50885"/>
    </source>
</evidence>
<evidence type="ECO:0000256" key="1">
    <source>
        <dbReference type="ARBA" id="ARBA00005381"/>
    </source>
</evidence>
<keyword evidence="4" id="KW-0472">Membrane</keyword>
<protein>
    <submittedName>
        <fullName evidence="7">Adenylate/guanylate cyclase domain-containing protein</fullName>
    </submittedName>
</protein>
<sequence>MRDRAIRYLYDRCGSGSGYWLVMSAAQSAASALVTCVAVALIASFFDPPLTAVAVTMLGGVVLTVFAVTFATSKLRPRLERFREWRSAPDPSPAETREVWELVVNGTADTYRRMAGRTVLLTVVPLLAIAGWSWHIGWQGTAATLVAVIVPAYYATALSYSTSELLSRPMAEEIAARAPDVTVFQPGTSLAKRLRISVPAYTTAAATLTVGVLGRADGARALAATTLTALVVGVALSSELTLFLSDAVTGPMRRLQRQLALVRDGDFSARAPVVSSDEFGELADDFNQMAAGLAERERIRSAFGTYADQAVADLILSGQLPPEGFETTATILFCDVRGFTPWAERLGAPEVITALNAIFTAIVPIVDRHGGHVDKFLGDGLLAVFGTPRPLADHADCAVEAAREIVRTVNHGPSGLKVACGLNTGAIVAGPIGGAGRLNFSVIGDTVNVAARVEAATRQTGDDVLLTEATRTHLRRDHHLVERGPLALKGKSDELELYAVPAADAAASA</sequence>
<feature type="transmembrane region" description="Helical" evidence="4">
    <location>
        <begin position="222"/>
        <end position="244"/>
    </location>
</feature>
<dbReference type="InterPro" id="IPR001054">
    <property type="entry name" value="A/G_cyclase"/>
</dbReference>
<dbReference type="InterPro" id="IPR029787">
    <property type="entry name" value="Nucleotide_cyclase"/>
</dbReference>
<dbReference type="RefSeq" id="WP_305027523.1">
    <property type="nucleotide sequence ID" value="NZ_JAUQTA010000001.1"/>
</dbReference>
<keyword evidence="2 4" id="KW-0812">Transmembrane</keyword>
<feature type="domain" description="HAMP" evidence="6">
    <location>
        <begin position="246"/>
        <end position="298"/>
    </location>
</feature>
<organism evidence="7 8">
    <name type="scientific">Nocardioides jiangxiensis</name>
    <dbReference type="NCBI Taxonomy" id="3064524"/>
    <lineage>
        <taxon>Bacteria</taxon>
        <taxon>Bacillati</taxon>
        <taxon>Actinomycetota</taxon>
        <taxon>Actinomycetes</taxon>
        <taxon>Propionibacteriales</taxon>
        <taxon>Nocardioidaceae</taxon>
        <taxon>Nocardioides</taxon>
    </lineage>
</organism>
<keyword evidence="8" id="KW-1185">Reference proteome</keyword>
<evidence type="ECO:0000256" key="4">
    <source>
        <dbReference type="SAM" id="Phobius"/>
    </source>
</evidence>
<dbReference type="PROSITE" id="PS50885">
    <property type="entry name" value="HAMP"/>
    <property type="match status" value="1"/>
</dbReference>
<evidence type="ECO:0000256" key="2">
    <source>
        <dbReference type="ARBA" id="ARBA00022692"/>
    </source>
</evidence>
<gene>
    <name evidence="7" type="ORF">Q5722_07175</name>
</gene>
<dbReference type="CDD" id="cd06225">
    <property type="entry name" value="HAMP"/>
    <property type="match status" value="1"/>
</dbReference>
<evidence type="ECO:0000313" key="7">
    <source>
        <dbReference type="EMBL" id="MDO7868148.1"/>
    </source>
</evidence>
<dbReference type="Gene3D" id="3.30.70.1230">
    <property type="entry name" value="Nucleotide cyclase"/>
    <property type="match status" value="1"/>
</dbReference>
<dbReference type="PROSITE" id="PS50125">
    <property type="entry name" value="GUANYLATE_CYCLASE_2"/>
    <property type="match status" value="1"/>
</dbReference>
<feature type="transmembrane region" description="Helical" evidence="4">
    <location>
        <begin position="52"/>
        <end position="73"/>
    </location>
</feature>
<feature type="transmembrane region" description="Helical" evidence="4">
    <location>
        <begin position="142"/>
        <end position="160"/>
    </location>
</feature>
<dbReference type="EMBL" id="JAUQTA010000001">
    <property type="protein sequence ID" value="MDO7868148.1"/>
    <property type="molecule type" value="Genomic_DNA"/>
</dbReference>
<dbReference type="SMART" id="SM00304">
    <property type="entry name" value="HAMP"/>
    <property type="match status" value="1"/>
</dbReference>
<keyword evidence="3 4" id="KW-1133">Transmembrane helix</keyword>
<feature type="domain" description="Guanylate cyclase" evidence="5">
    <location>
        <begin position="330"/>
        <end position="454"/>
    </location>
</feature>
<evidence type="ECO:0000259" key="5">
    <source>
        <dbReference type="PROSITE" id="PS50125"/>
    </source>
</evidence>
<dbReference type="Gene3D" id="6.10.340.10">
    <property type="match status" value="1"/>
</dbReference>
<dbReference type="Pfam" id="PF00211">
    <property type="entry name" value="Guanylate_cyc"/>
    <property type="match status" value="1"/>
</dbReference>